<evidence type="ECO:0000313" key="3">
    <source>
        <dbReference type="EMBL" id="POM68932.1"/>
    </source>
</evidence>
<gene>
    <name evidence="3" type="ORF">PHPALM_14843</name>
</gene>
<name>A0A2P4XTR6_9STRA</name>
<feature type="domain" description="PiggyBac transposable element-derived protein" evidence="2">
    <location>
        <begin position="297"/>
        <end position="468"/>
    </location>
</feature>
<dbReference type="Pfam" id="PF13843">
    <property type="entry name" value="DDE_Tnp_1_7"/>
    <property type="match status" value="1"/>
</dbReference>
<dbReference type="PANTHER" id="PTHR46599">
    <property type="entry name" value="PIGGYBAC TRANSPOSABLE ELEMENT-DERIVED PROTEIN 4"/>
    <property type="match status" value="1"/>
</dbReference>
<comment type="caution">
    <text evidence="3">The sequence shown here is derived from an EMBL/GenBank/DDBJ whole genome shotgun (WGS) entry which is preliminary data.</text>
</comment>
<sequence length="614" mass="69525">MSNSSTEEGVRASQIDTSIQLSQRTINDLFGSSSGLEPDLSQSTVTRAFDLPSEGLLPDASQLEEAAAGLQLLSGASGAESVDEADDESPVGESRRPRRCHPKNVEKDINFVPDNENPSLYESFSSSESDGVAYQDSEEDTDNARQDDDCDDVISDGDAADMDEAFIASLQMDALDRRSVHQRQDVLRGTEWTPVSSSYETDVDAYPGLNMEQAQAVSELRRLRHSRLLTFFYFMPKSMWVRINYESNVYALQQVNRRAEEIQGRQAKQGTKNFRSHWSMVQDGAVPAGSFGHFMGRCQDILRDLHFVDNQSERNRDKLWKLRPVITKVQQRFLEGWSLPGVFSFVEGVLPATSKRNTTTMFMPDKPHRYRTKMFMTCDSRTAYCHRFEMYAGKRNTEEDGSSTFDHKTGAAAVVRNLRIVLAQNERHRWHAVVVDQYYSSILLAVELLKMNVYVVGTVKVNRLGLNKNRRKVKQVGAVSVPFPTAVNDYQGWMGGVDVHDQLRLQAYSLQTSTRFKKYYKGLFLGFVDLVLVNSYISHTEAAKIAGTTPMGRRKWFGVLQNQLLQLKAEDFSGEVATPPPTTSKRKRAPVRLTHVLERSEDWKEEVIRCDFLL</sequence>
<dbReference type="Proteomes" id="UP000237271">
    <property type="component" value="Unassembled WGS sequence"/>
</dbReference>
<protein>
    <recommendedName>
        <fullName evidence="2">PiggyBac transposable element-derived protein domain-containing protein</fullName>
    </recommendedName>
</protein>
<feature type="region of interest" description="Disordered" evidence="1">
    <location>
        <begin position="68"/>
        <end position="157"/>
    </location>
</feature>
<keyword evidence="4" id="KW-1185">Reference proteome</keyword>
<dbReference type="OrthoDB" id="117306at2759"/>
<accession>A0A2P4XTR6</accession>
<feature type="compositionally biased region" description="Acidic residues" evidence="1">
    <location>
        <begin position="81"/>
        <end position="90"/>
    </location>
</feature>
<evidence type="ECO:0000313" key="4">
    <source>
        <dbReference type="Proteomes" id="UP000237271"/>
    </source>
</evidence>
<evidence type="ECO:0000256" key="1">
    <source>
        <dbReference type="SAM" id="MobiDB-lite"/>
    </source>
</evidence>
<dbReference type="AlphaFoldDB" id="A0A2P4XTR6"/>
<dbReference type="InterPro" id="IPR029526">
    <property type="entry name" value="PGBD"/>
</dbReference>
<reference evidence="3 4" key="1">
    <citation type="journal article" date="2017" name="Genome Biol. Evol.">
        <title>Phytophthora megakarya and P. palmivora, closely related causal agents of cacao black pod rot, underwent increases in genome sizes and gene numbers by different mechanisms.</title>
        <authorList>
            <person name="Ali S.S."/>
            <person name="Shao J."/>
            <person name="Lary D.J."/>
            <person name="Kronmiller B."/>
            <person name="Shen D."/>
            <person name="Strem M.D."/>
            <person name="Amoako-Attah I."/>
            <person name="Akrofi A.Y."/>
            <person name="Begoude B.A."/>
            <person name="Ten Hoopen G.M."/>
            <person name="Coulibaly K."/>
            <person name="Kebe B.I."/>
            <person name="Melnick R.L."/>
            <person name="Guiltinan M.J."/>
            <person name="Tyler B.M."/>
            <person name="Meinhardt L.W."/>
            <person name="Bailey B.A."/>
        </authorList>
    </citation>
    <scope>NUCLEOTIDE SEQUENCE [LARGE SCALE GENOMIC DNA]</scope>
    <source>
        <strain evidence="4">sbr112.9</strain>
    </source>
</reference>
<proteinExistence type="predicted"/>
<dbReference type="EMBL" id="NCKW01007997">
    <property type="protein sequence ID" value="POM68932.1"/>
    <property type="molecule type" value="Genomic_DNA"/>
</dbReference>
<feature type="compositionally biased region" description="Low complexity" evidence="1">
    <location>
        <begin position="68"/>
        <end position="80"/>
    </location>
</feature>
<dbReference type="PANTHER" id="PTHR46599:SF3">
    <property type="entry name" value="PIGGYBAC TRANSPOSABLE ELEMENT-DERIVED PROTEIN 4"/>
    <property type="match status" value="1"/>
</dbReference>
<evidence type="ECO:0000259" key="2">
    <source>
        <dbReference type="Pfam" id="PF13843"/>
    </source>
</evidence>
<organism evidence="3 4">
    <name type="scientific">Phytophthora palmivora</name>
    <dbReference type="NCBI Taxonomy" id="4796"/>
    <lineage>
        <taxon>Eukaryota</taxon>
        <taxon>Sar</taxon>
        <taxon>Stramenopiles</taxon>
        <taxon>Oomycota</taxon>
        <taxon>Peronosporomycetes</taxon>
        <taxon>Peronosporales</taxon>
        <taxon>Peronosporaceae</taxon>
        <taxon>Phytophthora</taxon>
    </lineage>
</organism>
<feature type="compositionally biased region" description="Acidic residues" evidence="1">
    <location>
        <begin position="148"/>
        <end position="157"/>
    </location>
</feature>
<feature type="compositionally biased region" description="Low complexity" evidence="1">
    <location>
        <begin position="116"/>
        <end position="129"/>
    </location>
</feature>